<reference evidence="1" key="1">
    <citation type="journal article" date="2020" name="Stud. Mycol.">
        <title>101 Dothideomycetes genomes: a test case for predicting lifestyles and emergence of pathogens.</title>
        <authorList>
            <person name="Haridas S."/>
            <person name="Albert R."/>
            <person name="Binder M."/>
            <person name="Bloem J."/>
            <person name="Labutti K."/>
            <person name="Salamov A."/>
            <person name="Andreopoulos B."/>
            <person name="Baker S."/>
            <person name="Barry K."/>
            <person name="Bills G."/>
            <person name="Bluhm B."/>
            <person name="Cannon C."/>
            <person name="Castanera R."/>
            <person name="Culley D."/>
            <person name="Daum C."/>
            <person name="Ezra D."/>
            <person name="Gonzalez J."/>
            <person name="Henrissat B."/>
            <person name="Kuo A."/>
            <person name="Liang C."/>
            <person name="Lipzen A."/>
            <person name="Lutzoni F."/>
            <person name="Magnuson J."/>
            <person name="Mondo S."/>
            <person name="Nolan M."/>
            <person name="Ohm R."/>
            <person name="Pangilinan J."/>
            <person name="Park H.-J."/>
            <person name="Ramirez L."/>
            <person name="Alfaro M."/>
            <person name="Sun H."/>
            <person name="Tritt A."/>
            <person name="Yoshinaga Y."/>
            <person name="Zwiers L.-H."/>
            <person name="Turgeon B."/>
            <person name="Goodwin S."/>
            <person name="Spatafora J."/>
            <person name="Crous P."/>
            <person name="Grigoriev I."/>
        </authorList>
    </citation>
    <scope>NUCLEOTIDE SEQUENCE</scope>
    <source>
        <strain evidence="1">CBS 279.74</strain>
    </source>
</reference>
<proteinExistence type="predicted"/>
<gene>
    <name evidence="1" type="ORF">K504DRAFT_307572</name>
</gene>
<evidence type="ECO:0000313" key="2">
    <source>
        <dbReference type="Proteomes" id="UP000799428"/>
    </source>
</evidence>
<organism evidence="1 2">
    <name type="scientific">Pleomassaria siparia CBS 279.74</name>
    <dbReference type="NCBI Taxonomy" id="1314801"/>
    <lineage>
        <taxon>Eukaryota</taxon>
        <taxon>Fungi</taxon>
        <taxon>Dikarya</taxon>
        <taxon>Ascomycota</taxon>
        <taxon>Pezizomycotina</taxon>
        <taxon>Dothideomycetes</taxon>
        <taxon>Pleosporomycetidae</taxon>
        <taxon>Pleosporales</taxon>
        <taxon>Pleomassariaceae</taxon>
        <taxon>Pleomassaria</taxon>
    </lineage>
</organism>
<keyword evidence="2" id="KW-1185">Reference proteome</keyword>
<accession>A0A6G1K7N7</accession>
<dbReference type="AlphaFoldDB" id="A0A6G1K7N7"/>
<sequence>MCPQKALRLTTPLLYTCTCMTALCKCYSRPFAAALLLCTYQKILVQERTLRLLLVITSPWLVSQPTQTPTRTNHGA</sequence>
<protein>
    <submittedName>
        <fullName evidence="1">Uncharacterized protein</fullName>
    </submittedName>
</protein>
<evidence type="ECO:0000313" key="1">
    <source>
        <dbReference type="EMBL" id="KAF2708461.1"/>
    </source>
</evidence>
<dbReference type="EMBL" id="MU005772">
    <property type="protein sequence ID" value="KAF2708461.1"/>
    <property type="molecule type" value="Genomic_DNA"/>
</dbReference>
<name>A0A6G1K7N7_9PLEO</name>
<dbReference type="Proteomes" id="UP000799428">
    <property type="component" value="Unassembled WGS sequence"/>
</dbReference>